<dbReference type="GO" id="GO:0005975">
    <property type="term" value="P:carbohydrate metabolic process"/>
    <property type="evidence" value="ECO:0007669"/>
    <property type="project" value="InterPro"/>
</dbReference>
<dbReference type="Pfam" id="PF17167">
    <property type="entry name" value="Glyco_hydro_94"/>
    <property type="match status" value="1"/>
</dbReference>
<dbReference type="Gene3D" id="1.50.10.10">
    <property type="match status" value="1"/>
</dbReference>
<dbReference type="InterPro" id="IPR011013">
    <property type="entry name" value="Gal_mutarotase_sf_dom"/>
</dbReference>
<dbReference type="GO" id="GO:0030246">
    <property type="term" value="F:carbohydrate binding"/>
    <property type="evidence" value="ECO:0007669"/>
    <property type="project" value="InterPro"/>
</dbReference>
<dbReference type="GO" id="GO:0016757">
    <property type="term" value="F:glycosyltransferase activity"/>
    <property type="evidence" value="ECO:0007669"/>
    <property type="project" value="UniProtKB-KW"/>
</dbReference>
<feature type="domain" description="Glycosyl hydrolase 94 supersandwich" evidence="3">
    <location>
        <begin position="2"/>
        <end position="228"/>
    </location>
</feature>
<evidence type="ECO:0000259" key="4">
    <source>
        <dbReference type="Pfam" id="PF17167"/>
    </source>
</evidence>
<evidence type="ECO:0000259" key="3">
    <source>
        <dbReference type="Pfam" id="PF06165"/>
    </source>
</evidence>
<dbReference type="InterPro" id="IPR008928">
    <property type="entry name" value="6-hairpin_glycosidase_sf"/>
</dbReference>
<dbReference type="PANTHER" id="PTHR37469">
    <property type="entry name" value="CELLOBIONIC ACID PHOSPHORYLASE-RELATED"/>
    <property type="match status" value="1"/>
</dbReference>
<evidence type="ECO:0000313" key="6">
    <source>
        <dbReference type="Proteomes" id="UP000177481"/>
    </source>
</evidence>
<evidence type="ECO:0000313" key="5">
    <source>
        <dbReference type="EMBL" id="OGD65135.1"/>
    </source>
</evidence>
<dbReference type="InterPro" id="IPR052047">
    <property type="entry name" value="GH94_Enzymes"/>
</dbReference>
<dbReference type="InterPro" id="IPR037018">
    <property type="entry name" value="GH65_N"/>
</dbReference>
<accession>A0A1F5ECP1</accession>
<dbReference type="InterPro" id="IPR010383">
    <property type="entry name" value="Glyco_hydrolase_94_b-supersand"/>
</dbReference>
<dbReference type="PANTHER" id="PTHR37469:SF2">
    <property type="entry name" value="CELLOBIONIC ACID PHOSPHORYLASE"/>
    <property type="match status" value="1"/>
</dbReference>
<comment type="caution">
    <text evidence="5">The sequence shown here is derived from an EMBL/GenBank/DDBJ whole genome shotgun (WGS) entry which is preliminary data.</text>
</comment>
<dbReference type="SUPFAM" id="SSF48208">
    <property type="entry name" value="Six-hairpin glycosidases"/>
    <property type="match status" value="1"/>
</dbReference>
<dbReference type="STRING" id="1797471.A3A71_03580"/>
<organism evidence="5 6">
    <name type="scientific">Candidatus Berkelbacteria bacterium RIFCSPLOWO2_01_FULL_50_28</name>
    <dbReference type="NCBI Taxonomy" id="1797471"/>
    <lineage>
        <taxon>Bacteria</taxon>
        <taxon>Candidatus Berkelbacteria</taxon>
    </lineage>
</organism>
<keyword evidence="1" id="KW-0328">Glycosyltransferase</keyword>
<dbReference type="InterPro" id="IPR012341">
    <property type="entry name" value="6hp_glycosidase-like_sf"/>
</dbReference>
<dbReference type="Gene3D" id="2.70.98.40">
    <property type="entry name" value="Glycoside hydrolase, family 65, N-terminal domain"/>
    <property type="match status" value="1"/>
</dbReference>
<dbReference type="Pfam" id="PF06165">
    <property type="entry name" value="GH94_b-supersand"/>
    <property type="match status" value="1"/>
</dbReference>
<evidence type="ECO:0000256" key="2">
    <source>
        <dbReference type="ARBA" id="ARBA00022679"/>
    </source>
</evidence>
<evidence type="ECO:0000256" key="1">
    <source>
        <dbReference type="ARBA" id="ARBA00022676"/>
    </source>
</evidence>
<dbReference type="EMBL" id="MEZX01000001">
    <property type="protein sequence ID" value="OGD65135.1"/>
    <property type="molecule type" value="Genomic_DNA"/>
</dbReference>
<sequence>MTQPDTKWPWENLLSNENYAVTLSQTGQGHFLRYCGRTQRVSTKRLIYLRDIDSGQVWNVGWYPSGQKLDSFRCVFRPEALTVSSVANHIESVADVFVPTDFDGEVWQVSLANPSAQKRRLSLFFVAEWPSEIDDATSQNELLVGSNRKRPDETFFLGIDRPIDSFDCNRAAFYGAYNNGSCPVAITEGSCSRSVARGDSAVAVIQKNITLGASAKTRLTFFCGTTLDLNRVRVQKRQLTASGGVEKHRAAKELFVQSRIEKFAVMTPESTVNVALNTWLQHQASSAFAANDQERAEELTVQLAFGADIKQSLIDLFAEQNKDGYFGSSETQLDTLNLLIAYLKETGDMASLSENVSYRDGGSGSLLGHFIRGLDFTISSPYDGLIVKKIGDQSVLLVTPTAKFAYILREALPIIDRAGEHHLVSKYSEELKRIGESVRSRAWSNGRLAYGLFDGNVKLGGARTSRQTDAATQAWAIISGILTESKAKQSLQTAHKNLSTPFGVLNFSPPYQKPSPLEPEISQESPGTIQNGSITAETAWQMIWAATILGNGDRAFEYFQNINPLAKDKRLVPSSEPFVFPRSVFPPTHPRSGQTINGWGDLSCAKIFTTFIETVIGVQASLGGLRLKPCLPRSWREVEINRRFRGADYHIRILNPLRASSNIDRITVDGIRIAGNVIAPFLGGTHYVEVVLA</sequence>
<feature type="domain" description="Glycosyl hydrolase 94 catalytic" evidence="4">
    <location>
        <begin position="326"/>
        <end position="617"/>
    </location>
</feature>
<name>A0A1F5ECP1_9BACT</name>
<dbReference type="SUPFAM" id="SSF74650">
    <property type="entry name" value="Galactose mutarotase-like"/>
    <property type="match status" value="1"/>
</dbReference>
<dbReference type="AlphaFoldDB" id="A0A1F5ECP1"/>
<gene>
    <name evidence="5" type="ORF">A3A71_03580</name>
</gene>
<reference evidence="5 6" key="1">
    <citation type="journal article" date="2016" name="Nat. Commun.">
        <title>Thousands of microbial genomes shed light on interconnected biogeochemical processes in an aquifer system.</title>
        <authorList>
            <person name="Anantharaman K."/>
            <person name="Brown C.T."/>
            <person name="Hug L.A."/>
            <person name="Sharon I."/>
            <person name="Castelle C.J."/>
            <person name="Probst A.J."/>
            <person name="Thomas B.C."/>
            <person name="Singh A."/>
            <person name="Wilkins M.J."/>
            <person name="Karaoz U."/>
            <person name="Brodie E.L."/>
            <person name="Williams K.H."/>
            <person name="Hubbard S.S."/>
            <person name="Banfield J.F."/>
        </authorList>
    </citation>
    <scope>NUCLEOTIDE SEQUENCE [LARGE SCALE GENOMIC DNA]</scope>
</reference>
<proteinExistence type="predicted"/>
<dbReference type="Gene3D" id="2.60.420.10">
    <property type="entry name" value="Maltose phosphorylase, domain 3"/>
    <property type="match status" value="1"/>
</dbReference>
<evidence type="ECO:0008006" key="7">
    <source>
        <dbReference type="Google" id="ProtNLM"/>
    </source>
</evidence>
<dbReference type="InterPro" id="IPR033432">
    <property type="entry name" value="GH94_catalytic"/>
</dbReference>
<dbReference type="Proteomes" id="UP000177481">
    <property type="component" value="Unassembled WGS sequence"/>
</dbReference>
<protein>
    <recommendedName>
        <fullName evidence="7">Glycosyl hydrolase 36 catalytic domain-containing protein</fullName>
    </recommendedName>
</protein>
<keyword evidence="2" id="KW-0808">Transferase</keyword>